<keyword evidence="4" id="KW-1185">Reference proteome</keyword>
<dbReference type="EMBL" id="CP031217">
    <property type="protein sequence ID" value="AXH12901.1"/>
    <property type="molecule type" value="Genomic_DNA"/>
</dbReference>
<dbReference type="RefSeq" id="WP_114839714.1">
    <property type="nucleotide sequence ID" value="NZ_CP031217.1"/>
</dbReference>
<dbReference type="Proteomes" id="UP000253850">
    <property type="component" value="Chromosome"/>
</dbReference>
<protein>
    <submittedName>
        <fullName evidence="2">Uncharacterized protein</fullName>
    </submittedName>
</protein>
<evidence type="ECO:0000313" key="4">
    <source>
        <dbReference type="Proteomes" id="UP000289193"/>
    </source>
</evidence>
<accession>A0AAX2A607</accession>
<organism evidence="2 4">
    <name type="scientific">Halarcobacter bivalviorum</name>
    <dbReference type="NCBI Taxonomy" id="663364"/>
    <lineage>
        <taxon>Bacteria</taxon>
        <taxon>Pseudomonadati</taxon>
        <taxon>Campylobacterota</taxon>
        <taxon>Epsilonproteobacteria</taxon>
        <taxon>Campylobacterales</taxon>
        <taxon>Arcobacteraceae</taxon>
        <taxon>Halarcobacter</taxon>
    </lineage>
</organism>
<dbReference type="Proteomes" id="UP000289193">
    <property type="component" value="Unassembled WGS sequence"/>
</dbReference>
<name>A0AAX2A607_9BACT</name>
<dbReference type="KEGG" id="hbv:ABIV_1913"/>
<dbReference type="EMBL" id="PDKM01000008">
    <property type="protein sequence ID" value="RXK08977.1"/>
    <property type="molecule type" value="Genomic_DNA"/>
</dbReference>
<reference evidence="1 3" key="2">
    <citation type="submission" date="2018-07" db="EMBL/GenBank/DDBJ databases">
        <title>Complete genome of the Arcobacter bivalviorum type strain LMG 26154.</title>
        <authorList>
            <person name="Miller W.G."/>
            <person name="Yee E."/>
            <person name="Bono J.L."/>
        </authorList>
    </citation>
    <scope>NUCLEOTIDE SEQUENCE [LARGE SCALE GENOMIC DNA]</scope>
    <source>
        <strain evidence="1 3">LMG 26154</strain>
    </source>
</reference>
<gene>
    <name evidence="1" type="ORF">ABIV_1913</name>
    <name evidence="2" type="ORF">CRV05_11900</name>
</gene>
<evidence type="ECO:0000313" key="3">
    <source>
        <dbReference type="Proteomes" id="UP000253850"/>
    </source>
</evidence>
<sequence length="251" mass="29879">MKKFGFNSKNEFLPSFDKFQSNMNKRLMFLKLFNQQVPCSLKFTKKELNSCKENQLFDIFIKKVFYNLQVNSKYSSKINIDIKKTLLINKFFKKLSLRTELMPTKYSILTNDISSLKKSTDLINILLENDFSFFLDGEESFKNFVSNKILNSSKNREVNIFEDSIDIVSKELMFQTKIFTFWEFINSKKLDIDKHIKKAIDCINKSEFKQVYLVYPKNEKFYKHVSVRCNDVLSSEYEIKLIPYSMRSTLR</sequence>
<evidence type="ECO:0000313" key="1">
    <source>
        <dbReference type="EMBL" id="AXH12901.1"/>
    </source>
</evidence>
<dbReference type="AlphaFoldDB" id="A0AAX2A607"/>
<proteinExistence type="predicted"/>
<reference evidence="2 4" key="1">
    <citation type="submission" date="2017-10" db="EMBL/GenBank/DDBJ databases">
        <title>Genomics of the genus Arcobacter.</title>
        <authorList>
            <person name="Perez-Cataluna A."/>
            <person name="Figueras M.J."/>
        </authorList>
    </citation>
    <scope>NUCLEOTIDE SEQUENCE [LARGE SCALE GENOMIC DNA]</scope>
    <source>
        <strain evidence="2 4">CECT 7835</strain>
    </source>
</reference>
<evidence type="ECO:0000313" key="2">
    <source>
        <dbReference type="EMBL" id="RXK08977.1"/>
    </source>
</evidence>